<name>A0ABN2CPZ2_9ACTN</name>
<keyword evidence="3" id="KW-1185">Reference proteome</keyword>
<gene>
    <name evidence="2" type="ORF">GCM10009741_79650</name>
</gene>
<reference evidence="2 3" key="1">
    <citation type="journal article" date="2019" name="Int. J. Syst. Evol. Microbiol.">
        <title>The Global Catalogue of Microorganisms (GCM) 10K type strain sequencing project: providing services to taxonomists for standard genome sequencing and annotation.</title>
        <authorList>
            <consortium name="The Broad Institute Genomics Platform"/>
            <consortium name="The Broad Institute Genome Sequencing Center for Infectious Disease"/>
            <person name="Wu L."/>
            <person name="Ma J."/>
        </authorList>
    </citation>
    <scope>NUCLEOTIDE SEQUENCE [LARGE SCALE GENOMIC DNA]</scope>
    <source>
        <strain evidence="2 3">JCM 14303</strain>
    </source>
</reference>
<evidence type="ECO:0000313" key="3">
    <source>
        <dbReference type="Proteomes" id="UP001500363"/>
    </source>
</evidence>
<accession>A0ABN2CPZ2</accession>
<proteinExistence type="predicted"/>
<comment type="caution">
    <text evidence="2">The sequence shown here is derived from an EMBL/GenBank/DDBJ whole genome shotgun (WGS) entry which is preliminary data.</text>
</comment>
<protein>
    <submittedName>
        <fullName evidence="2">Uncharacterized protein</fullName>
    </submittedName>
</protein>
<dbReference type="Proteomes" id="UP001500363">
    <property type="component" value="Unassembled WGS sequence"/>
</dbReference>
<evidence type="ECO:0000256" key="1">
    <source>
        <dbReference type="SAM" id="MobiDB-lite"/>
    </source>
</evidence>
<evidence type="ECO:0000313" key="2">
    <source>
        <dbReference type="EMBL" id="GAA1562298.1"/>
    </source>
</evidence>
<organism evidence="2 3">
    <name type="scientific">Kribbella lupini</name>
    <dbReference type="NCBI Taxonomy" id="291602"/>
    <lineage>
        <taxon>Bacteria</taxon>
        <taxon>Bacillati</taxon>
        <taxon>Actinomycetota</taxon>
        <taxon>Actinomycetes</taxon>
        <taxon>Propionibacteriales</taxon>
        <taxon>Kribbellaceae</taxon>
        <taxon>Kribbella</taxon>
    </lineage>
</organism>
<feature type="region of interest" description="Disordered" evidence="1">
    <location>
        <begin position="114"/>
        <end position="166"/>
    </location>
</feature>
<dbReference type="EMBL" id="BAAANC010000006">
    <property type="protein sequence ID" value="GAA1562298.1"/>
    <property type="molecule type" value="Genomic_DNA"/>
</dbReference>
<sequence>MGWVDGGAGGEGWDHWLVGRALVAVGDYYDAAAGYWAGVRDGAGGGGEDWLARSAGQVDASVAGEPGLGGWGVGVDDPGARIEGPDSIRRWWGERALDRWGHGCRQRYQEWWGEGRQKGQGEKGQQGCQRERAHAGKVQVRGRNPRGESGVVDSVGAGSTRGGLLA</sequence>